<dbReference type="KEGG" id="kuy:FY550_04265"/>
<dbReference type="InterPro" id="IPR010127">
    <property type="entry name" value="Phasin_subfam-1"/>
</dbReference>
<gene>
    <name evidence="2" type="ORF">FY550_04265</name>
</gene>
<proteinExistence type="predicted"/>
<dbReference type="AlphaFoldDB" id="A0A1S1NZT2"/>
<dbReference type="Pfam" id="PF09361">
    <property type="entry name" value="Phasin_2"/>
    <property type="match status" value="1"/>
</dbReference>
<dbReference type="OrthoDB" id="5298576at2"/>
<organism evidence="2 3">
    <name type="scientific">Kushneria phosphatilytica</name>
    <dbReference type="NCBI Taxonomy" id="657387"/>
    <lineage>
        <taxon>Bacteria</taxon>
        <taxon>Pseudomonadati</taxon>
        <taxon>Pseudomonadota</taxon>
        <taxon>Gammaproteobacteria</taxon>
        <taxon>Oceanospirillales</taxon>
        <taxon>Halomonadaceae</taxon>
        <taxon>Kushneria</taxon>
    </lineage>
</organism>
<feature type="compositionally biased region" description="Polar residues" evidence="1">
    <location>
        <begin position="211"/>
        <end position="236"/>
    </location>
</feature>
<protein>
    <submittedName>
        <fullName evidence="2">Phasin family protein</fullName>
    </submittedName>
</protein>
<feature type="compositionally biased region" description="Low complexity" evidence="1">
    <location>
        <begin position="176"/>
        <end position="190"/>
    </location>
</feature>
<accession>A0A1S1NZT2</accession>
<reference evidence="2 3" key="1">
    <citation type="submission" date="2019-08" db="EMBL/GenBank/DDBJ databases">
        <title>Complete genome sequence of Kushneria sp. YCWA18, a halophilic phosphate-solubilizing bacterium isolated from Daqiao saltern in China.</title>
        <authorList>
            <person name="Du G.-X."/>
            <person name="Qu L.-Y."/>
        </authorList>
    </citation>
    <scope>NUCLEOTIDE SEQUENCE [LARGE SCALE GENOMIC DNA]</scope>
    <source>
        <strain evidence="2 3">YCWA18</strain>
    </source>
</reference>
<evidence type="ECO:0000313" key="2">
    <source>
        <dbReference type="EMBL" id="QEL10424.1"/>
    </source>
</evidence>
<keyword evidence="3" id="KW-1185">Reference proteome</keyword>
<name>A0A1S1NZT2_9GAMM</name>
<dbReference type="STRING" id="657387.BH688_00525"/>
<dbReference type="InterPro" id="IPR018968">
    <property type="entry name" value="Phasin"/>
</dbReference>
<sequence length="236" mass="26282">MYSFGMERMQSFQKAHLDGFQQLMETVYQDTEELSRLYLKNIHAATTDHCEHVRKLLSVRDPQAFFDLQATYLARPNEQAERFMEFNRQAYDLFSHLQAEITRLAERQITATAQQVQEMEEEFSRNAPSSANPAMTMFRSAVETASNMYENADRATQQAFNHTGTATRQAAEEGARAAQQATEETANAAQKASDGAARATRQTADDIAKATGQSTGNTTKSKASGSNQTNQGKKTS</sequence>
<dbReference type="NCBIfam" id="TIGR01841">
    <property type="entry name" value="phasin"/>
    <property type="match status" value="1"/>
</dbReference>
<dbReference type="EMBL" id="CP043420">
    <property type="protein sequence ID" value="QEL10424.1"/>
    <property type="molecule type" value="Genomic_DNA"/>
</dbReference>
<evidence type="ECO:0000313" key="3">
    <source>
        <dbReference type="Proteomes" id="UP000322553"/>
    </source>
</evidence>
<feature type="region of interest" description="Disordered" evidence="1">
    <location>
        <begin position="163"/>
        <end position="236"/>
    </location>
</feature>
<evidence type="ECO:0000256" key="1">
    <source>
        <dbReference type="SAM" id="MobiDB-lite"/>
    </source>
</evidence>
<dbReference type="Proteomes" id="UP000322553">
    <property type="component" value="Chromosome"/>
</dbReference>
<dbReference type="RefSeq" id="WP_070975913.1">
    <property type="nucleotide sequence ID" value="NZ_CP043420.1"/>
</dbReference>